<proteinExistence type="predicted"/>
<evidence type="ECO:0000313" key="2">
    <source>
        <dbReference type="EMBL" id="PNH08394.1"/>
    </source>
</evidence>
<name>A0A2J8A788_9CHLO</name>
<dbReference type="AlphaFoldDB" id="A0A2J8A788"/>
<feature type="region of interest" description="Disordered" evidence="1">
    <location>
        <begin position="1"/>
        <end position="34"/>
    </location>
</feature>
<feature type="region of interest" description="Disordered" evidence="1">
    <location>
        <begin position="48"/>
        <end position="96"/>
    </location>
</feature>
<dbReference type="EMBL" id="PGGS01000132">
    <property type="protein sequence ID" value="PNH08394.1"/>
    <property type="molecule type" value="Genomic_DNA"/>
</dbReference>
<evidence type="ECO:0000313" key="3">
    <source>
        <dbReference type="Proteomes" id="UP000236333"/>
    </source>
</evidence>
<protein>
    <submittedName>
        <fullName evidence="2">Uncharacterized protein</fullName>
    </submittedName>
</protein>
<organism evidence="2 3">
    <name type="scientific">Tetrabaena socialis</name>
    <dbReference type="NCBI Taxonomy" id="47790"/>
    <lineage>
        <taxon>Eukaryota</taxon>
        <taxon>Viridiplantae</taxon>
        <taxon>Chlorophyta</taxon>
        <taxon>core chlorophytes</taxon>
        <taxon>Chlorophyceae</taxon>
        <taxon>CS clade</taxon>
        <taxon>Chlamydomonadales</taxon>
        <taxon>Tetrabaenaceae</taxon>
        <taxon>Tetrabaena</taxon>
    </lineage>
</organism>
<comment type="caution">
    <text evidence="2">The sequence shown here is derived from an EMBL/GenBank/DDBJ whole genome shotgun (WGS) entry which is preliminary data.</text>
</comment>
<reference evidence="2 3" key="1">
    <citation type="journal article" date="2017" name="Mol. Biol. Evol.">
        <title>The 4-celled Tetrabaena socialis nuclear genome reveals the essential components for genetic control of cell number at the origin of multicellularity in the volvocine lineage.</title>
        <authorList>
            <person name="Featherston J."/>
            <person name="Arakaki Y."/>
            <person name="Hanschen E.R."/>
            <person name="Ferris P.J."/>
            <person name="Michod R.E."/>
            <person name="Olson B.J.S.C."/>
            <person name="Nozaki H."/>
            <person name="Durand P.M."/>
        </authorList>
    </citation>
    <scope>NUCLEOTIDE SEQUENCE [LARGE SCALE GENOMIC DNA]</scope>
    <source>
        <strain evidence="2 3">NIES-571</strain>
    </source>
</reference>
<sequence length="134" mass="14297">MTTTTALARRAAPGGPATLRPPASRSRRLPCRPAASRRLGCARVLAFREEEERPTAPKAPPAAKPRLGSSTGHAGAGNGIHWGSVPLRGPEEAQDEAWREESIREAQIRAAELADRAKAWWAELPVGRGVLPLG</sequence>
<keyword evidence="3" id="KW-1185">Reference proteome</keyword>
<feature type="compositionally biased region" description="Low complexity" evidence="1">
    <location>
        <begin position="1"/>
        <end position="24"/>
    </location>
</feature>
<accession>A0A2J8A788</accession>
<evidence type="ECO:0000256" key="1">
    <source>
        <dbReference type="SAM" id="MobiDB-lite"/>
    </source>
</evidence>
<dbReference type="Proteomes" id="UP000236333">
    <property type="component" value="Unassembled WGS sequence"/>
</dbReference>
<gene>
    <name evidence="2" type="ORF">TSOC_005094</name>
</gene>